<feature type="domain" description="ENT" evidence="4">
    <location>
        <begin position="1"/>
        <end position="89"/>
    </location>
</feature>
<organism evidence="5 7">
    <name type="scientific">Theobroma cacao</name>
    <name type="common">Cacao</name>
    <name type="synonym">Cocoa</name>
    <dbReference type="NCBI Taxonomy" id="3641"/>
    <lineage>
        <taxon>Eukaryota</taxon>
        <taxon>Viridiplantae</taxon>
        <taxon>Streptophyta</taxon>
        <taxon>Embryophyta</taxon>
        <taxon>Tracheophyta</taxon>
        <taxon>Spermatophyta</taxon>
        <taxon>Magnoliopsida</taxon>
        <taxon>eudicotyledons</taxon>
        <taxon>Gunneridae</taxon>
        <taxon>Pentapetalae</taxon>
        <taxon>rosids</taxon>
        <taxon>malvids</taxon>
        <taxon>Malvales</taxon>
        <taxon>Malvaceae</taxon>
        <taxon>Byttnerioideae</taxon>
        <taxon>Theobroma</taxon>
    </lineage>
</organism>
<evidence type="ECO:0000313" key="7">
    <source>
        <dbReference type="RefSeq" id="XP_017977207.1"/>
    </source>
</evidence>
<dbReference type="AlphaFoldDB" id="A0AB32WCK6"/>
<dbReference type="Gene3D" id="1.10.1240.40">
    <property type="entry name" value="ENT domain"/>
    <property type="match status" value="1"/>
</dbReference>
<reference evidence="5" key="1">
    <citation type="journal article" date="1997" name="Nucleic Acids Res.">
        <title>tRNAscan-SE: a program for improved detection of transfer RNA genes in genomic sequence.</title>
        <authorList>
            <person name="Lowe T.M."/>
            <person name="Eddy S.R."/>
        </authorList>
    </citation>
    <scope>NUCLEOTIDE SEQUENCE [LARGE SCALE GENOMIC DNA]</scope>
    <source>
        <strain evidence="5">r\B97-61/B2</strain>
    </source>
</reference>
<evidence type="ECO:0000313" key="5">
    <source>
        <dbReference type="Proteomes" id="UP000694886"/>
    </source>
</evidence>
<dbReference type="Proteomes" id="UP000694886">
    <property type="component" value="Chromosome 5"/>
</dbReference>
<evidence type="ECO:0000313" key="6">
    <source>
        <dbReference type="RefSeq" id="XP_007029958.2"/>
    </source>
</evidence>
<dbReference type="Pfam" id="PF03735">
    <property type="entry name" value="ENT"/>
    <property type="match status" value="1"/>
</dbReference>
<dbReference type="InterPro" id="IPR005491">
    <property type="entry name" value="ENT_dom"/>
</dbReference>
<dbReference type="GeneID" id="18599788"/>
<dbReference type="SUPFAM" id="SSF158639">
    <property type="entry name" value="ENT-like"/>
    <property type="match status" value="1"/>
</dbReference>
<dbReference type="RefSeq" id="XP_007029958.2">
    <property type="nucleotide sequence ID" value="XM_007029896.2"/>
</dbReference>
<name>A0AB32WCK6_THECC</name>
<gene>
    <name evidence="6 7" type="primary">LOC18599788</name>
</gene>
<dbReference type="InterPro" id="IPR033485">
    <property type="entry name" value="EMSY-LIKE_plant"/>
</dbReference>
<dbReference type="PROSITE" id="PS51138">
    <property type="entry name" value="ENT"/>
    <property type="match status" value="1"/>
</dbReference>
<dbReference type="GO" id="GO:0050832">
    <property type="term" value="P:defense response to fungus"/>
    <property type="evidence" value="ECO:0007669"/>
    <property type="project" value="InterPro"/>
</dbReference>
<sequence length="277" mass="31504">MIFQIHCMEKEAYGSVLRAFFAQSDRLSWGKERLITELRQELNVTDVEHGELLWKIISDESFKMIREWRKSAPYVQDSLAGELNASRSAPSPMGHASEKKRKTSHASDSIFHKQEPHGQASLGFLPFPTPAPSDDKGRGIVKSKTKIGYHGPYFEHLKEGADVIQIRETKRLLHEIEKMIYGRKGTDQVQVEMAKLILSDHERSLLLALAKLSHVSNDDDSRGEVRENKRQIVTHSRFHLQAGGLDSYPPESYPPKKSCTLKSYDPTHPVKLKVPRP</sequence>
<keyword evidence="2" id="KW-0539">Nucleus</keyword>
<dbReference type="Gramene" id="Tc05v2_t018490.5">
    <property type="protein sequence ID" value="Tc05v2_p018490.5"/>
    <property type="gene ID" value="Tc05v2_g018490"/>
</dbReference>
<dbReference type="KEGG" id="tcc:18599788"/>
<proteinExistence type="predicted"/>
<accession>A0AB32WCK6</accession>
<feature type="compositionally biased region" description="Low complexity" evidence="3">
    <location>
        <begin position="247"/>
        <end position="258"/>
    </location>
</feature>
<comment type="subcellular location">
    <subcellularLocation>
        <location evidence="1">Nucleus</location>
    </subcellularLocation>
</comment>
<reference evidence="6 7" key="2">
    <citation type="submission" date="2025-04" db="UniProtKB">
        <authorList>
            <consortium name="RefSeq"/>
        </authorList>
    </citation>
    <scope>IDENTIFICATION</scope>
</reference>
<feature type="region of interest" description="Disordered" evidence="3">
    <location>
        <begin position="84"/>
        <end position="110"/>
    </location>
</feature>
<evidence type="ECO:0000259" key="4">
    <source>
        <dbReference type="PROSITE" id="PS51138"/>
    </source>
</evidence>
<dbReference type="PANTHER" id="PTHR33432:SF22">
    <property type="entry name" value="OS10G0436850 PROTEIN"/>
    <property type="match status" value="1"/>
</dbReference>
<dbReference type="GO" id="GO:0005634">
    <property type="term" value="C:nucleus"/>
    <property type="evidence" value="ECO:0007669"/>
    <property type="project" value="UniProtKB-SubCell"/>
</dbReference>
<dbReference type="SMART" id="SM01191">
    <property type="entry name" value="ENT"/>
    <property type="match status" value="1"/>
</dbReference>
<dbReference type="InterPro" id="IPR036142">
    <property type="entry name" value="ENT_dom-like_sf"/>
</dbReference>
<evidence type="ECO:0000256" key="3">
    <source>
        <dbReference type="SAM" id="MobiDB-lite"/>
    </source>
</evidence>
<dbReference type="RefSeq" id="XP_017977207.1">
    <property type="nucleotide sequence ID" value="XM_018121718.1"/>
</dbReference>
<evidence type="ECO:0000256" key="2">
    <source>
        <dbReference type="ARBA" id="ARBA00023242"/>
    </source>
</evidence>
<dbReference type="Gramene" id="Tc05v2_t018490.1">
    <property type="protein sequence ID" value="Tc05v2_p018490.1"/>
    <property type="gene ID" value="Tc05v2_g018490"/>
</dbReference>
<protein>
    <submittedName>
        <fullName evidence="6 7">Protein EMSY-LIKE 4 isoform X1</fullName>
    </submittedName>
</protein>
<feature type="region of interest" description="Disordered" evidence="3">
    <location>
        <begin position="242"/>
        <end position="277"/>
    </location>
</feature>
<dbReference type="PANTHER" id="PTHR33432">
    <property type="entry name" value="PROTEIN EMSY-LIKE 4"/>
    <property type="match status" value="1"/>
</dbReference>
<evidence type="ECO:0000256" key="1">
    <source>
        <dbReference type="ARBA" id="ARBA00004123"/>
    </source>
</evidence>